<evidence type="ECO:0000313" key="2">
    <source>
        <dbReference type="EMBL" id="QEC66669.1"/>
    </source>
</evidence>
<evidence type="ECO:0000313" key="3">
    <source>
        <dbReference type="Proteomes" id="UP000321533"/>
    </source>
</evidence>
<evidence type="ECO:0000259" key="1">
    <source>
        <dbReference type="Pfam" id="PF13810"/>
    </source>
</evidence>
<dbReference type="PROSITE" id="PS51257">
    <property type="entry name" value="PROKAR_LIPOPROTEIN"/>
    <property type="match status" value="1"/>
</dbReference>
<dbReference type="InterPro" id="IPR025442">
    <property type="entry name" value="DUF4185"/>
</dbReference>
<dbReference type="RefSeq" id="WP_147188469.1">
    <property type="nucleotide sequence ID" value="NZ_CP042435.1"/>
</dbReference>
<dbReference type="EMBL" id="CP042435">
    <property type="protein sequence ID" value="QEC66669.1"/>
    <property type="molecule type" value="Genomic_DNA"/>
</dbReference>
<name>A0A5B8V651_9BACT</name>
<organism evidence="2 3">
    <name type="scientific">Panacibacter ginsenosidivorans</name>
    <dbReference type="NCBI Taxonomy" id="1813871"/>
    <lineage>
        <taxon>Bacteria</taxon>
        <taxon>Pseudomonadati</taxon>
        <taxon>Bacteroidota</taxon>
        <taxon>Chitinophagia</taxon>
        <taxon>Chitinophagales</taxon>
        <taxon>Chitinophagaceae</taxon>
        <taxon>Panacibacter</taxon>
    </lineage>
</organism>
<dbReference type="OrthoDB" id="9765957at2"/>
<keyword evidence="3" id="KW-1185">Reference proteome</keyword>
<gene>
    <name evidence="2" type="ORF">FRZ67_04900</name>
</gene>
<feature type="domain" description="DUF4185" evidence="1">
    <location>
        <begin position="233"/>
        <end position="333"/>
    </location>
</feature>
<dbReference type="AlphaFoldDB" id="A0A5B8V651"/>
<dbReference type="Proteomes" id="UP000321533">
    <property type="component" value="Chromosome"/>
</dbReference>
<accession>A0A5B8V651</accession>
<dbReference type="KEGG" id="pgin:FRZ67_04900"/>
<dbReference type="Pfam" id="PF13810">
    <property type="entry name" value="DUF4185"/>
    <property type="match status" value="1"/>
</dbReference>
<proteinExistence type="predicted"/>
<sequence>MKRNYSWILFAFLTSSYSCKTTAQTVKNTDINNLKFTVEEAPEWTKLLNRQHGWFGADGIFVLPSNGVDKADSSVENTILFSDTMLGDIVNDRPKTGFIMVHNSVALLKGYEPKEDNIQFKWKETKPRNEGSFFAPNTPNAKHDDYYWLGDGFVNHELGDKTYIFCYRIRDTADNAFLFQQVGNAMIILPKGSKPPYTDQKQVDAPIYAVDNTAKYPNNYISFGSAVFPNTKSAGAPNPDGYVYVYGVGGDIKKVMVARVKPADFEDFSKWRYYDGTIWQTDILKSATIADRASNELSVTPLPDGRYAMVFQTDGIGTAVGLRLSTTPYGPFGPIIKIWECTEQKEGKNFIVYNAKAHPSLSKPGELLISYNVGSFDFWNDVKEHSNFYRPRFIRVKLQ</sequence>
<reference evidence="2 3" key="1">
    <citation type="journal article" date="2016" name="Int. J. Syst. Evol. Microbiol.">
        <title>Panacibacter ginsenosidivorans gen. nov., sp. nov., with ginsenoside converting activity isolated from soil of a ginseng field.</title>
        <authorList>
            <person name="Siddiqi M.Z."/>
            <person name="Muhammad Shafi S."/>
            <person name="Choi K.D."/>
            <person name="Im W.T."/>
        </authorList>
    </citation>
    <scope>NUCLEOTIDE SEQUENCE [LARGE SCALE GENOMIC DNA]</scope>
    <source>
        <strain evidence="2 3">Gsoil1550</strain>
    </source>
</reference>
<protein>
    <submittedName>
        <fullName evidence="2">DUF5005 domain-containing protein</fullName>
    </submittedName>
</protein>